<organism evidence="10 11">
    <name type="scientific">Janibacter alkaliphilus</name>
    <dbReference type="NCBI Taxonomy" id="1069963"/>
    <lineage>
        <taxon>Bacteria</taxon>
        <taxon>Bacillati</taxon>
        <taxon>Actinomycetota</taxon>
        <taxon>Actinomycetes</taxon>
        <taxon>Micrococcales</taxon>
        <taxon>Intrasporangiaceae</taxon>
        <taxon>Janibacter</taxon>
    </lineage>
</organism>
<dbReference type="PRINTS" id="PR01437">
    <property type="entry name" value="NUOXDRDTASE4"/>
</dbReference>
<feature type="transmembrane region" description="Helical" evidence="8">
    <location>
        <begin position="105"/>
        <end position="123"/>
    </location>
</feature>
<dbReference type="Proteomes" id="UP000592181">
    <property type="component" value="Unassembled WGS sequence"/>
</dbReference>
<evidence type="ECO:0000256" key="1">
    <source>
        <dbReference type="ARBA" id="ARBA00004651"/>
    </source>
</evidence>
<dbReference type="PANTHER" id="PTHR42703">
    <property type="entry name" value="NADH DEHYDROGENASE"/>
    <property type="match status" value="1"/>
</dbReference>
<evidence type="ECO:0000256" key="6">
    <source>
        <dbReference type="ARBA" id="ARBA00023136"/>
    </source>
</evidence>
<evidence type="ECO:0000256" key="7">
    <source>
        <dbReference type="RuleBase" id="RU000320"/>
    </source>
</evidence>
<evidence type="ECO:0000256" key="2">
    <source>
        <dbReference type="ARBA" id="ARBA00005346"/>
    </source>
</evidence>
<sequence length="506" mass="52730">MTASSALPLLVAVPLLLAGLTVLVRRHLVGVLALVATLLGVLSAAVTLAMHHADVPALAAGVGDYVPGVAIPFVSDSLTAIMLAVTSLATLATVGWLILTGETRYRFFVPLVLLLVTGVNGALLTGDLFNLFVFVEVMLLPSYALIAITGTWRRLGVGRLFVVVNLLTSTILLIGVGLTYGTAGTVNVAALAGQGVADERTGLAVGVVLLALAVKAGVVPVHTWLPRTYPATSPGVMALFAALHTKVAVYAIYRIYAVVYDGQAPWVGIAVVLVAITCVVGAVSTFGEQTFRGAMAFQMVASVGHALVGVVVFTQLSLAAGLLYLVHSIITTAALLLTGGAIEHTYGSQRLDRLTGLMTREPWAAAIVALGLMSLVGLPPTSGLWGKLGLVLGAAEAPGWQAWLLVGAVIVASVLSLLALQRVWTAIFWGPPPEHYRGDHARTRRTERIDITDDVRIPARMLLPGGSMIVVSLAIFVGVSLIDPVFEQAATGLLDTGAYVEAVLGR</sequence>
<keyword evidence="11" id="KW-1185">Reference proteome</keyword>
<dbReference type="GO" id="GO:0008137">
    <property type="term" value="F:NADH dehydrogenase (ubiquinone) activity"/>
    <property type="evidence" value="ECO:0007669"/>
    <property type="project" value="InterPro"/>
</dbReference>
<feature type="transmembrane region" description="Helical" evidence="8">
    <location>
        <begin position="461"/>
        <end position="482"/>
    </location>
</feature>
<name>A0A852WZH5_9MICO</name>
<feature type="domain" description="NADH:quinone oxidoreductase/Mrp antiporter transmembrane" evidence="9">
    <location>
        <begin position="126"/>
        <end position="414"/>
    </location>
</feature>
<keyword evidence="4 7" id="KW-0812">Transmembrane</keyword>
<comment type="caution">
    <text evidence="10">The sequence shown here is derived from an EMBL/GenBank/DDBJ whole genome shotgun (WGS) entry which is preliminary data.</text>
</comment>
<feature type="transmembrane region" description="Helical" evidence="8">
    <location>
        <begin position="73"/>
        <end position="98"/>
    </location>
</feature>
<keyword evidence="3" id="KW-1003">Cell membrane</keyword>
<feature type="transmembrane region" description="Helical" evidence="8">
    <location>
        <begin position="203"/>
        <end position="225"/>
    </location>
</feature>
<evidence type="ECO:0000313" key="11">
    <source>
        <dbReference type="Proteomes" id="UP000592181"/>
    </source>
</evidence>
<keyword evidence="6 8" id="KW-0472">Membrane</keyword>
<dbReference type="RefSeq" id="WP_179461582.1">
    <property type="nucleotide sequence ID" value="NZ_JACBZX010000001.1"/>
</dbReference>
<feature type="transmembrane region" description="Helical" evidence="8">
    <location>
        <begin position="6"/>
        <end position="24"/>
    </location>
</feature>
<feature type="transmembrane region" description="Helical" evidence="8">
    <location>
        <begin position="295"/>
        <end position="316"/>
    </location>
</feature>
<feature type="transmembrane region" description="Helical" evidence="8">
    <location>
        <begin position="322"/>
        <end position="342"/>
    </location>
</feature>
<feature type="transmembrane region" description="Helical" evidence="8">
    <location>
        <begin position="400"/>
        <end position="420"/>
    </location>
</feature>
<feature type="transmembrane region" description="Helical" evidence="8">
    <location>
        <begin position="31"/>
        <end position="53"/>
    </location>
</feature>
<feature type="transmembrane region" description="Helical" evidence="8">
    <location>
        <begin position="263"/>
        <end position="283"/>
    </location>
</feature>
<proteinExistence type="inferred from homology"/>
<evidence type="ECO:0000256" key="5">
    <source>
        <dbReference type="ARBA" id="ARBA00022989"/>
    </source>
</evidence>
<feature type="transmembrane region" description="Helical" evidence="8">
    <location>
        <begin position="129"/>
        <end position="148"/>
    </location>
</feature>
<feature type="transmembrane region" description="Helical" evidence="8">
    <location>
        <begin position="363"/>
        <end position="380"/>
    </location>
</feature>
<dbReference type="Pfam" id="PF00361">
    <property type="entry name" value="Proton_antipo_M"/>
    <property type="match status" value="1"/>
</dbReference>
<dbReference type="InterPro" id="IPR050586">
    <property type="entry name" value="CPA3_Na-H_Antiporter_D"/>
</dbReference>
<gene>
    <name evidence="10" type="ORF">BJY28_000478</name>
</gene>
<protein>
    <submittedName>
        <fullName evidence="10">Multicomponent Na+:H+ antiporter subunit D</fullName>
    </submittedName>
</protein>
<reference evidence="10 11" key="1">
    <citation type="submission" date="2020-07" db="EMBL/GenBank/DDBJ databases">
        <title>Sequencing the genomes of 1000 actinobacteria strains.</title>
        <authorList>
            <person name="Klenk H.-P."/>
        </authorList>
    </citation>
    <scope>NUCLEOTIDE SEQUENCE [LARGE SCALE GENOMIC DNA]</scope>
    <source>
        <strain evidence="10 11">DSM 24723</strain>
    </source>
</reference>
<feature type="transmembrane region" description="Helical" evidence="8">
    <location>
        <begin position="160"/>
        <end position="183"/>
    </location>
</feature>
<dbReference type="InterPro" id="IPR003918">
    <property type="entry name" value="NADH_UbQ_OxRdtase"/>
</dbReference>
<dbReference type="GO" id="GO:0042773">
    <property type="term" value="P:ATP synthesis coupled electron transport"/>
    <property type="evidence" value="ECO:0007669"/>
    <property type="project" value="InterPro"/>
</dbReference>
<evidence type="ECO:0000256" key="8">
    <source>
        <dbReference type="SAM" id="Phobius"/>
    </source>
</evidence>
<dbReference type="EMBL" id="JACBZX010000001">
    <property type="protein sequence ID" value="NYG36009.1"/>
    <property type="molecule type" value="Genomic_DNA"/>
</dbReference>
<accession>A0A852WZH5</accession>
<comment type="subcellular location">
    <subcellularLocation>
        <location evidence="1">Cell membrane</location>
        <topology evidence="1">Multi-pass membrane protein</topology>
    </subcellularLocation>
    <subcellularLocation>
        <location evidence="7">Membrane</location>
        <topology evidence="7">Multi-pass membrane protein</topology>
    </subcellularLocation>
</comment>
<evidence type="ECO:0000313" key="10">
    <source>
        <dbReference type="EMBL" id="NYG36009.1"/>
    </source>
</evidence>
<dbReference type="InterPro" id="IPR001750">
    <property type="entry name" value="ND/Mrp_TM"/>
</dbReference>
<dbReference type="GO" id="GO:0005886">
    <property type="term" value="C:plasma membrane"/>
    <property type="evidence" value="ECO:0007669"/>
    <property type="project" value="UniProtKB-SubCell"/>
</dbReference>
<evidence type="ECO:0000256" key="3">
    <source>
        <dbReference type="ARBA" id="ARBA00022475"/>
    </source>
</evidence>
<feature type="transmembrane region" description="Helical" evidence="8">
    <location>
        <begin position="237"/>
        <end position="257"/>
    </location>
</feature>
<keyword evidence="5 8" id="KW-1133">Transmembrane helix</keyword>
<evidence type="ECO:0000256" key="4">
    <source>
        <dbReference type="ARBA" id="ARBA00022692"/>
    </source>
</evidence>
<dbReference type="PANTHER" id="PTHR42703:SF1">
    <property type="entry name" value="NA(+)_H(+) ANTIPORTER SUBUNIT D1"/>
    <property type="match status" value="1"/>
</dbReference>
<comment type="similarity">
    <text evidence="2">Belongs to the CPA3 antiporters (TC 2.A.63) subunit D family.</text>
</comment>
<dbReference type="AlphaFoldDB" id="A0A852WZH5"/>
<evidence type="ECO:0000259" key="9">
    <source>
        <dbReference type="Pfam" id="PF00361"/>
    </source>
</evidence>